<dbReference type="RefSeq" id="WP_179814122.1">
    <property type="nucleotide sequence ID" value="NZ_JACBZD010000001.1"/>
</dbReference>
<organism evidence="15 16">
    <name type="scientific">Allostreptomyces psammosilenae</name>
    <dbReference type="NCBI Taxonomy" id="1892865"/>
    <lineage>
        <taxon>Bacteria</taxon>
        <taxon>Bacillati</taxon>
        <taxon>Actinomycetota</taxon>
        <taxon>Actinomycetes</taxon>
        <taxon>Kitasatosporales</taxon>
        <taxon>Streptomycetaceae</taxon>
        <taxon>Allostreptomyces</taxon>
    </lineage>
</organism>
<keyword evidence="6" id="KW-0464">Manganese</keyword>
<dbReference type="GO" id="GO:0004722">
    <property type="term" value="F:protein serine/threonine phosphatase activity"/>
    <property type="evidence" value="ECO:0007669"/>
    <property type="project" value="UniProtKB-EC"/>
</dbReference>
<comment type="catalytic activity">
    <reaction evidence="7">
        <text>O-phospho-L-seryl-[protein] + H2O = L-seryl-[protein] + phosphate</text>
        <dbReference type="Rhea" id="RHEA:20629"/>
        <dbReference type="Rhea" id="RHEA-COMP:9863"/>
        <dbReference type="Rhea" id="RHEA-COMP:11604"/>
        <dbReference type="ChEBI" id="CHEBI:15377"/>
        <dbReference type="ChEBI" id="CHEBI:29999"/>
        <dbReference type="ChEBI" id="CHEBI:43474"/>
        <dbReference type="ChEBI" id="CHEBI:83421"/>
        <dbReference type="EC" id="3.1.3.16"/>
    </reaction>
</comment>
<evidence type="ECO:0000256" key="8">
    <source>
        <dbReference type="ARBA" id="ARBA00048336"/>
    </source>
</evidence>
<dbReference type="AlphaFoldDB" id="A0A852ZU20"/>
<evidence type="ECO:0000313" key="15">
    <source>
        <dbReference type="EMBL" id="NYI05375.1"/>
    </source>
</evidence>
<dbReference type="PROSITE" id="PS51746">
    <property type="entry name" value="PPM_2"/>
    <property type="match status" value="1"/>
</dbReference>
<keyword evidence="13" id="KW-1133">Transmembrane helix</keyword>
<evidence type="ECO:0000256" key="7">
    <source>
        <dbReference type="ARBA" id="ARBA00047761"/>
    </source>
</evidence>
<dbReference type="InterPro" id="IPR001932">
    <property type="entry name" value="PPM-type_phosphatase-like_dom"/>
</dbReference>
<dbReference type="EMBL" id="JACBZD010000001">
    <property type="protein sequence ID" value="NYI05375.1"/>
    <property type="molecule type" value="Genomic_DNA"/>
</dbReference>
<keyword evidence="13" id="KW-0472">Membrane</keyword>
<dbReference type="GO" id="GO:0046872">
    <property type="term" value="F:metal ion binding"/>
    <property type="evidence" value="ECO:0007669"/>
    <property type="project" value="UniProtKB-KW"/>
</dbReference>
<evidence type="ECO:0000256" key="3">
    <source>
        <dbReference type="ARBA" id="ARBA00022723"/>
    </source>
</evidence>
<accession>A0A852ZU20</accession>
<dbReference type="InterPro" id="IPR036457">
    <property type="entry name" value="PPM-type-like_dom_sf"/>
</dbReference>
<dbReference type="CDD" id="cd00143">
    <property type="entry name" value="PP2Cc"/>
    <property type="match status" value="1"/>
</dbReference>
<evidence type="ECO:0000256" key="13">
    <source>
        <dbReference type="SAM" id="Phobius"/>
    </source>
</evidence>
<dbReference type="Pfam" id="PF00481">
    <property type="entry name" value="PP2C"/>
    <property type="match status" value="1"/>
</dbReference>
<keyword evidence="13" id="KW-0812">Transmembrane</keyword>
<protein>
    <recommendedName>
        <fullName evidence="9">Serine/threonine protein phosphatase PstP</fullName>
        <ecNumber evidence="2">3.1.3.16</ecNumber>
    </recommendedName>
    <alternativeName>
        <fullName evidence="11">Mycobacterial Ser/Thr phosphatase</fullName>
    </alternativeName>
    <alternativeName>
        <fullName evidence="10">PP2C-family Ser/Thr phosphatase</fullName>
    </alternativeName>
</protein>
<evidence type="ECO:0000256" key="5">
    <source>
        <dbReference type="ARBA" id="ARBA00022912"/>
    </source>
</evidence>
<feature type="compositionally biased region" description="Low complexity" evidence="12">
    <location>
        <begin position="544"/>
        <end position="560"/>
    </location>
</feature>
<feature type="compositionally biased region" description="Basic and acidic residues" evidence="12">
    <location>
        <begin position="467"/>
        <end position="479"/>
    </location>
</feature>
<keyword evidence="5" id="KW-0904">Protein phosphatase</keyword>
<feature type="compositionally biased region" description="Polar residues" evidence="12">
    <location>
        <begin position="454"/>
        <end position="464"/>
    </location>
</feature>
<dbReference type="SMART" id="SM00331">
    <property type="entry name" value="PP2C_SIG"/>
    <property type="match status" value="1"/>
</dbReference>
<evidence type="ECO:0000256" key="1">
    <source>
        <dbReference type="ARBA" id="ARBA00001936"/>
    </source>
</evidence>
<evidence type="ECO:0000256" key="2">
    <source>
        <dbReference type="ARBA" id="ARBA00013081"/>
    </source>
</evidence>
<feature type="transmembrane region" description="Helical" evidence="13">
    <location>
        <begin position="343"/>
        <end position="365"/>
    </location>
</feature>
<feature type="compositionally biased region" description="Polar residues" evidence="12">
    <location>
        <begin position="575"/>
        <end position="584"/>
    </location>
</feature>
<dbReference type="FunFam" id="3.60.40.10:FF:000002">
    <property type="entry name" value="Serine/threonine phosphatase stp"/>
    <property type="match status" value="1"/>
</dbReference>
<comment type="cofactor">
    <cofactor evidence="1">
        <name>Mn(2+)</name>
        <dbReference type="ChEBI" id="CHEBI:29035"/>
    </cofactor>
</comment>
<feature type="domain" description="PPM-type phosphatase" evidence="14">
    <location>
        <begin position="6"/>
        <end position="237"/>
    </location>
</feature>
<gene>
    <name evidence="15" type="ORF">FHU37_002318</name>
</gene>
<evidence type="ECO:0000256" key="6">
    <source>
        <dbReference type="ARBA" id="ARBA00023211"/>
    </source>
</evidence>
<name>A0A852ZU20_9ACTN</name>
<dbReference type="Gene3D" id="3.60.40.10">
    <property type="entry name" value="PPM-type phosphatase domain"/>
    <property type="match status" value="1"/>
</dbReference>
<evidence type="ECO:0000256" key="10">
    <source>
        <dbReference type="ARBA" id="ARBA00077741"/>
    </source>
</evidence>
<dbReference type="EC" id="3.1.3.16" evidence="2"/>
<proteinExistence type="predicted"/>
<reference evidence="15 16" key="1">
    <citation type="submission" date="2020-07" db="EMBL/GenBank/DDBJ databases">
        <title>Sequencing the genomes of 1000 actinobacteria strains.</title>
        <authorList>
            <person name="Klenk H.-P."/>
        </authorList>
    </citation>
    <scope>NUCLEOTIDE SEQUENCE [LARGE SCALE GENOMIC DNA]</scope>
    <source>
        <strain evidence="15 16">DSM 42178</strain>
    </source>
</reference>
<feature type="region of interest" description="Disordered" evidence="12">
    <location>
        <begin position="452"/>
        <end position="605"/>
    </location>
</feature>
<evidence type="ECO:0000256" key="4">
    <source>
        <dbReference type="ARBA" id="ARBA00022801"/>
    </source>
</evidence>
<dbReference type="InterPro" id="IPR015655">
    <property type="entry name" value="PP2C"/>
</dbReference>
<dbReference type="SMART" id="SM00332">
    <property type="entry name" value="PP2Cc"/>
    <property type="match status" value="1"/>
</dbReference>
<evidence type="ECO:0000259" key="14">
    <source>
        <dbReference type="PROSITE" id="PS51746"/>
    </source>
</evidence>
<keyword evidence="4 15" id="KW-0378">Hydrolase</keyword>
<keyword evidence="16" id="KW-1185">Reference proteome</keyword>
<evidence type="ECO:0000256" key="11">
    <source>
        <dbReference type="ARBA" id="ARBA00079123"/>
    </source>
</evidence>
<evidence type="ECO:0000256" key="9">
    <source>
        <dbReference type="ARBA" id="ARBA00071184"/>
    </source>
</evidence>
<dbReference type="Proteomes" id="UP000567795">
    <property type="component" value="Unassembled WGS sequence"/>
</dbReference>
<feature type="compositionally biased region" description="Low complexity" evidence="12">
    <location>
        <begin position="489"/>
        <end position="536"/>
    </location>
</feature>
<sequence length="605" mass="63119">MTLTLRFAAGSHKGMIREGNEDSGYAGPRLLAVADGMGGQAAGEVASSAVLSTLVDLDEDVPGADLLSLLENAVHRANDHLRAMVEEDPQLEGMGTTLTALLWSGNRLGLVHVGDSRAYLLRDGVLDQITQDHTWVQRLVDEGRITEEEAGTHPQRSLLMRALDGRGQVEPDLSIREVRLGDRYLICSDGLSGVVSAETLQETLLAYAQPADAIAELISLALRGGGPDNITCVVADVIDIDGPDALATPLHATPVVVGAVADGPPTATDNRVLRTPAGRAAQLGRGGAGGGAQEPGYGTGNAYADPPGAFGAHAGMPPAPGAANLGALDDAYTFVKPRRRGLWVWRALAIVVVLGLIGGGAYAGYRWTRTQYYIGIDGESVAIFRGINQDLPGVSLSDLYRREDINLSLLPRYQQEEIRKTIPADDLDDAEDRIEAFRHQAELCQLVADAAQDGGTQQETQQPAAQDDGKGTSEQERSPESSTPPQPPQDGQQGGTSTQPQAQPVAHTADTTGGTGPAATTTTATATATAGPGVVTQLLDVVQSTLGTTTSPSPGTTDPSTPTPDPSGKAGQESEPGTESTPQETDPLASLSPEDRQLAEQCSQP</sequence>
<comment type="caution">
    <text evidence="15">The sequence shown here is derived from an EMBL/GenBank/DDBJ whole genome shotgun (WGS) entry which is preliminary data.</text>
</comment>
<evidence type="ECO:0000313" key="16">
    <source>
        <dbReference type="Proteomes" id="UP000567795"/>
    </source>
</evidence>
<comment type="catalytic activity">
    <reaction evidence="8">
        <text>O-phospho-L-threonyl-[protein] + H2O = L-threonyl-[protein] + phosphate</text>
        <dbReference type="Rhea" id="RHEA:47004"/>
        <dbReference type="Rhea" id="RHEA-COMP:11060"/>
        <dbReference type="Rhea" id="RHEA-COMP:11605"/>
        <dbReference type="ChEBI" id="CHEBI:15377"/>
        <dbReference type="ChEBI" id="CHEBI:30013"/>
        <dbReference type="ChEBI" id="CHEBI:43474"/>
        <dbReference type="ChEBI" id="CHEBI:61977"/>
        <dbReference type="EC" id="3.1.3.16"/>
    </reaction>
</comment>
<evidence type="ECO:0000256" key="12">
    <source>
        <dbReference type="SAM" id="MobiDB-lite"/>
    </source>
</evidence>
<keyword evidence="3" id="KW-0479">Metal-binding</keyword>
<dbReference type="PANTHER" id="PTHR47992">
    <property type="entry name" value="PROTEIN PHOSPHATASE"/>
    <property type="match status" value="1"/>
</dbReference>
<dbReference type="SUPFAM" id="SSF81606">
    <property type="entry name" value="PP2C-like"/>
    <property type="match status" value="1"/>
</dbReference>